<gene>
    <name evidence="2" type="ORF">SAMN05444339_101378</name>
</gene>
<name>A0A1M4TIK0_LOKAT</name>
<sequence length="289" mass="31118">MLMRPVMAPPDPPLPLQQSVGFARALTRLGRRAEIEALQDGGQVLVVSRPLGALGTVRFASRGPVFHADTPPAARVAALRAANLHVINAEEDDPTLLRAAGFRRVMTPATRAVLPLDPDPDRQLALCHPAWRGNVRQGRQRGLRIKARPLCPRRDGWFLAADREQQRQKRFRALPHAVSLAFADANPGDALVLTALEGATPVAAMLILRHGRAATYQIAWSGPRGRSLRAHPVLLMAAAQRLAASGVTELDLGTIDTDAAAGLARFKLGSGATVRRLGGTWVRLPGWHG</sequence>
<dbReference type="PANTHER" id="PTHR36174">
    <property type="entry name" value="LIPID II:GLYCINE GLYCYLTRANSFERASE"/>
    <property type="match status" value="1"/>
</dbReference>
<dbReference type="Proteomes" id="UP000183987">
    <property type="component" value="Unassembled WGS sequence"/>
</dbReference>
<dbReference type="InterPro" id="IPR050644">
    <property type="entry name" value="PG_Glycine_Bridge_Synth"/>
</dbReference>
<dbReference type="InterPro" id="IPR038740">
    <property type="entry name" value="BioF2-like_GNAT_dom"/>
</dbReference>
<feature type="domain" description="BioF2-like acetyltransferase" evidence="1">
    <location>
        <begin position="161"/>
        <end position="257"/>
    </location>
</feature>
<dbReference type="GO" id="GO:0016740">
    <property type="term" value="F:transferase activity"/>
    <property type="evidence" value="ECO:0007669"/>
    <property type="project" value="UniProtKB-KW"/>
</dbReference>
<evidence type="ECO:0000313" key="2">
    <source>
        <dbReference type="EMBL" id="SHE44303.1"/>
    </source>
</evidence>
<dbReference type="RefSeq" id="WP_084114000.1">
    <property type="nucleotide sequence ID" value="NZ_FQUE01000001.1"/>
</dbReference>
<dbReference type="SUPFAM" id="SSF55729">
    <property type="entry name" value="Acyl-CoA N-acyltransferases (Nat)"/>
    <property type="match status" value="1"/>
</dbReference>
<keyword evidence="2" id="KW-0808">Transferase</keyword>
<dbReference type="AlphaFoldDB" id="A0A1M4TIK0"/>
<keyword evidence="3" id="KW-1185">Reference proteome</keyword>
<dbReference type="EMBL" id="FQUE01000001">
    <property type="protein sequence ID" value="SHE44303.1"/>
    <property type="molecule type" value="Genomic_DNA"/>
</dbReference>
<evidence type="ECO:0000313" key="3">
    <source>
        <dbReference type="Proteomes" id="UP000183987"/>
    </source>
</evidence>
<evidence type="ECO:0000259" key="1">
    <source>
        <dbReference type="Pfam" id="PF13480"/>
    </source>
</evidence>
<proteinExistence type="predicted"/>
<dbReference type="OrthoDB" id="341858at2"/>
<dbReference type="Gene3D" id="3.40.630.30">
    <property type="match status" value="1"/>
</dbReference>
<dbReference type="Pfam" id="PF13480">
    <property type="entry name" value="Acetyltransf_6"/>
    <property type="match status" value="1"/>
</dbReference>
<protein>
    <submittedName>
        <fullName evidence="2">Acetyltransferase (GNAT) domain-containing protein</fullName>
    </submittedName>
</protein>
<reference evidence="3" key="1">
    <citation type="submission" date="2016-11" db="EMBL/GenBank/DDBJ databases">
        <authorList>
            <person name="Varghese N."/>
            <person name="Submissions S."/>
        </authorList>
    </citation>
    <scope>NUCLEOTIDE SEQUENCE [LARGE SCALE GENOMIC DNA]</scope>
    <source>
        <strain evidence="3">DSM 29326</strain>
    </source>
</reference>
<dbReference type="STRING" id="366533.SAMN05444339_101378"/>
<organism evidence="2 3">
    <name type="scientific">Loktanella atrilutea</name>
    <dbReference type="NCBI Taxonomy" id="366533"/>
    <lineage>
        <taxon>Bacteria</taxon>
        <taxon>Pseudomonadati</taxon>
        <taxon>Pseudomonadota</taxon>
        <taxon>Alphaproteobacteria</taxon>
        <taxon>Rhodobacterales</taxon>
        <taxon>Roseobacteraceae</taxon>
        <taxon>Loktanella</taxon>
    </lineage>
</organism>
<dbReference type="InterPro" id="IPR016181">
    <property type="entry name" value="Acyl_CoA_acyltransferase"/>
</dbReference>
<accession>A0A1M4TIK0</accession>
<dbReference type="PANTHER" id="PTHR36174:SF1">
    <property type="entry name" value="LIPID II:GLYCINE GLYCYLTRANSFERASE"/>
    <property type="match status" value="1"/>
</dbReference>